<sequence>MNEIIHPSSSLSPQQRLQFIIQSRKEWWAYAIFWQATKDINGNFLLSWGGGHFQGTKLCSVPNKWANNGHDQHKFGVKHGIQDNYSDIDRLVNGHVPDPEWFYMMSTTNSFVAGDGILGQTFSGSVYAWLAGEHELKLYDCKRAKEANEHGIQTLVCISTAYGVVELGSTEIIQEELDLLLLAKSLFGPNNTTSVTKQPSGPGETSASTCQSYSGRSNFKGLLQSDSKVVLRSTKRRRNSKARGETPLNQVEAEKQRRHKLNSLFYVLRGIVPNVSKMDRASLLAGNTTRDLFDTVAYIKELQENVGELEAKLICAKSQETKISFPNMHNDQSTSITRVDHRHSRPTSLSGNGNGIMSAEVDVKVVGSEAVIRVQCMDVNYPVARLMDAIRALECHVHHASISKVKELVLQHVVVDQVPDGLRSEAALKIAIVRRFLI</sequence>
<reference evidence="1" key="1">
    <citation type="submission" date="2022-02" db="EMBL/GenBank/DDBJ databases">
        <title>Plant Genome Project.</title>
        <authorList>
            <person name="Zhang R.-G."/>
        </authorList>
    </citation>
    <scope>NUCLEOTIDE SEQUENCE</scope>
    <source>
        <strain evidence="1">AT1</strain>
    </source>
</reference>
<gene>
    <name evidence="1" type="ORF">RHMOL_Rhmol07G0092000</name>
</gene>
<keyword evidence="2" id="KW-1185">Reference proteome</keyword>
<accession>A0ACC0MYJ8</accession>
<protein>
    <submittedName>
        <fullName evidence="1">Uncharacterized protein</fullName>
    </submittedName>
</protein>
<dbReference type="EMBL" id="CM046394">
    <property type="protein sequence ID" value="KAI8546123.1"/>
    <property type="molecule type" value="Genomic_DNA"/>
</dbReference>
<organism evidence="1 2">
    <name type="scientific">Rhododendron molle</name>
    <name type="common">Chinese azalea</name>
    <name type="synonym">Azalea mollis</name>
    <dbReference type="NCBI Taxonomy" id="49168"/>
    <lineage>
        <taxon>Eukaryota</taxon>
        <taxon>Viridiplantae</taxon>
        <taxon>Streptophyta</taxon>
        <taxon>Embryophyta</taxon>
        <taxon>Tracheophyta</taxon>
        <taxon>Spermatophyta</taxon>
        <taxon>Magnoliopsida</taxon>
        <taxon>eudicotyledons</taxon>
        <taxon>Gunneridae</taxon>
        <taxon>Pentapetalae</taxon>
        <taxon>asterids</taxon>
        <taxon>Ericales</taxon>
        <taxon>Ericaceae</taxon>
        <taxon>Ericoideae</taxon>
        <taxon>Rhodoreae</taxon>
        <taxon>Rhododendron</taxon>
    </lineage>
</organism>
<evidence type="ECO:0000313" key="1">
    <source>
        <dbReference type="EMBL" id="KAI8546123.1"/>
    </source>
</evidence>
<name>A0ACC0MYJ8_RHOML</name>
<comment type="caution">
    <text evidence="1">The sequence shown here is derived from an EMBL/GenBank/DDBJ whole genome shotgun (WGS) entry which is preliminary data.</text>
</comment>
<dbReference type="Proteomes" id="UP001062846">
    <property type="component" value="Chromosome 7"/>
</dbReference>
<proteinExistence type="predicted"/>
<evidence type="ECO:0000313" key="2">
    <source>
        <dbReference type="Proteomes" id="UP001062846"/>
    </source>
</evidence>